<gene>
    <name evidence="1" type="ORF">AB6A40_002933</name>
</gene>
<keyword evidence="2" id="KW-1185">Reference proteome</keyword>
<dbReference type="PANTHER" id="PTHR11533">
    <property type="entry name" value="PROTEASE M1 ZINC METALLOPROTEASE"/>
    <property type="match status" value="1"/>
</dbReference>
<dbReference type="EMBL" id="JBGFUD010001389">
    <property type="protein sequence ID" value="MFH4976224.1"/>
    <property type="molecule type" value="Genomic_DNA"/>
</dbReference>
<comment type="caution">
    <text evidence="1">The sequence shown here is derived from an EMBL/GenBank/DDBJ whole genome shotgun (WGS) entry which is preliminary data.</text>
</comment>
<organism evidence="1 2">
    <name type="scientific">Gnathostoma spinigerum</name>
    <dbReference type="NCBI Taxonomy" id="75299"/>
    <lineage>
        <taxon>Eukaryota</taxon>
        <taxon>Metazoa</taxon>
        <taxon>Ecdysozoa</taxon>
        <taxon>Nematoda</taxon>
        <taxon>Chromadorea</taxon>
        <taxon>Rhabditida</taxon>
        <taxon>Spirurina</taxon>
        <taxon>Gnathostomatomorpha</taxon>
        <taxon>Gnathostomatoidea</taxon>
        <taxon>Gnathostomatidae</taxon>
        <taxon>Gnathostoma</taxon>
    </lineage>
</organism>
<accession>A0ABD6EDJ5</accession>
<sequence>MKKLEETIEPLIFFNPVFHFLSFVEHPNIIIFFRSPIVTFYGSENQARAAAAIIPTILTKDNYYLSTIIFKKSGERRVVYSSYFTPSAVSTESGSVVQLVYQAPLLPHDIVFAIGNFKYEAKSAGRNTLVRVLCAKTIRLRTVGFVMDEVRNMASAMEEKFGKSLVDSDLCILMVPGMNVFRASPCLLVIGTEHPAYSSPLLLWRIIRETVVAKWFISTAVTRKQKTVLDGAVSYLVASLVDGEGADNSEGWASALLSKQLSNSLPLDVNERMLDEGNGMKLNTISLGPVLEMIANLIGKETMNDALNTFLLEVRRKGSASLLEILQNFVFQRGTKDWCGRPFSVTNFFNQWITKAWPKSGVPVTKFLLHVVVDDRENLSTAPSNNDYPPIPIFIRSLKDTTEWIVWRSQECPIIFSADEGGAMAQISNSDVIVCTGSPGMLRMTYEESGTLGYPTMISKISSQRKKISISEQLVFVADRLHFLLTERWSPDYDGIIRLMHAFLRNNVDFEIFVLFLPAINRLHRIMAGTHREEVFIEYIYDLLETQYFSLWWEDCGDSRRNLHRRILFPLAVRWDFVTARVKAMQLLNEFISRGNPLNPDNKPLSELSESAFCAAVIQDVRYFYFFHEVLLNATDESRGENYLYAEITRSLACATDEAAIASLVDAFFLALESESRQQHRGITTEQYINILGENSLSMNGMLARLLIDKNAARMLYEAGLLRPYLTAMTNFCYLHQCLEQVSQLHFRNSENMTELQGIYTEYSDMVFRRNSHIHSIIGHIKLLMATISL</sequence>
<evidence type="ECO:0000313" key="2">
    <source>
        <dbReference type="Proteomes" id="UP001608902"/>
    </source>
</evidence>
<dbReference type="Proteomes" id="UP001608902">
    <property type="component" value="Unassembled WGS sequence"/>
</dbReference>
<proteinExistence type="predicted"/>
<reference evidence="1 2" key="1">
    <citation type="submission" date="2024-08" db="EMBL/GenBank/DDBJ databases">
        <title>Gnathostoma spinigerum genome.</title>
        <authorList>
            <person name="Gonzalez-Bertolin B."/>
            <person name="Monzon S."/>
            <person name="Zaballos A."/>
            <person name="Jimenez P."/>
            <person name="Dekumyoy P."/>
            <person name="Varona S."/>
            <person name="Cuesta I."/>
            <person name="Sumanam S."/>
            <person name="Adisakwattana P."/>
            <person name="Gasser R.B."/>
            <person name="Hernandez-Gonzalez A."/>
            <person name="Young N.D."/>
            <person name="Perteguer M.J."/>
        </authorList>
    </citation>
    <scope>NUCLEOTIDE SEQUENCE [LARGE SCALE GENOMIC DNA]</scope>
    <source>
        <strain evidence="1">AL3</strain>
        <tissue evidence="1">Liver</tissue>
    </source>
</reference>
<dbReference type="AlphaFoldDB" id="A0ABD6EDJ5"/>
<dbReference type="Gene3D" id="1.25.50.20">
    <property type="match status" value="1"/>
</dbReference>
<dbReference type="InterPro" id="IPR050344">
    <property type="entry name" value="Peptidase_M1_aminopeptidases"/>
</dbReference>
<evidence type="ECO:0000313" key="1">
    <source>
        <dbReference type="EMBL" id="MFH4976224.1"/>
    </source>
</evidence>
<name>A0ABD6EDJ5_9BILA</name>
<protein>
    <submittedName>
        <fullName evidence="1">Uncharacterized protein</fullName>
    </submittedName>
</protein>
<dbReference type="PANTHER" id="PTHR11533:SF293">
    <property type="entry name" value="AMINOPEPTIDASE-2-RELATED"/>
    <property type="match status" value="1"/>
</dbReference>